<dbReference type="PANTHER" id="PTHR48050">
    <property type="entry name" value="STEROL 3-BETA-GLUCOSYLTRANSFERASE"/>
    <property type="match status" value="1"/>
</dbReference>
<dbReference type="RefSeq" id="WP_397023659.1">
    <property type="nucleotide sequence ID" value="NZ_JBITMB010000006.1"/>
</dbReference>
<evidence type="ECO:0000259" key="4">
    <source>
        <dbReference type="Pfam" id="PF06722"/>
    </source>
</evidence>
<dbReference type="CDD" id="cd03784">
    <property type="entry name" value="GT1_Gtf-like"/>
    <property type="match status" value="1"/>
</dbReference>
<dbReference type="Pfam" id="PF06722">
    <property type="entry name" value="EryCIII-like_C"/>
    <property type="match status" value="1"/>
</dbReference>
<dbReference type="InterPro" id="IPR048284">
    <property type="entry name" value="EryCIII-like_N"/>
</dbReference>
<evidence type="ECO:0000256" key="1">
    <source>
        <dbReference type="ARBA" id="ARBA00006962"/>
    </source>
</evidence>
<feature type="domain" description="Erythromycin biosynthesis protein CIII-like N-terminal" evidence="5">
    <location>
        <begin position="22"/>
        <end position="213"/>
    </location>
</feature>
<keyword evidence="2" id="KW-0328">Glycosyltransferase</keyword>
<gene>
    <name evidence="6" type="ORF">ACIBP5_26255</name>
</gene>
<keyword evidence="3" id="KW-0808">Transferase</keyword>
<dbReference type="Gene3D" id="3.40.50.2000">
    <property type="entry name" value="Glycogen Phosphorylase B"/>
    <property type="match status" value="2"/>
</dbReference>
<evidence type="ECO:0000256" key="2">
    <source>
        <dbReference type="ARBA" id="ARBA00022676"/>
    </source>
</evidence>
<accession>A0ABW8AAS7</accession>
<evidence type="ECO:0000259" key="5">
    <source>
        <dbReference type="Pfam" id="PF21036"/>
    </source>
</evidence>
<evidence type="ECO:0000313" key="6">
    <source>
        <dbReference type="EMBL" id="MFI7443488.1"/>
    </source>
</evidence>
<dbReference type="SUPFAM" id="SSF53756">
    <property type="entry name" value="UDP-Glycosyltransferase/glycogen phosphorylase"/>
    <property type="match status" value="1"/>
</dbReference>
<dbReference type="Pfam" id="PF21036">
    <property type="entry name" value="EryCIII-like_N"/>
    <property type="match status" value="2"/>
</dbReference>
<evidence type="ECO:0000313" key="7">
    <source>
        <dbReference type="Proteomes" id="UP001612928"/>
    </source>
</evidence>
<evidence type="ECO:0000256" key="3">
    <source>
        <dbReference type="ARBA" id="ARBA00022679"/>
    </source>
</evidence>
<dbReference type="InterPro" id="IPR002213">
    <property type="entry name" value="UDP_glucos_trans"/>
</dbReference>
<dbReference type="InterPro" id="IPR050426">
    <property type="entry name" value="Glycosyltransferase_28"/>
</dbReference>
<dbReference type="InterPro" id="IPR010610">
    <property type="entry name" value="EryCIII-like_C"/>
</dbReference>
<organism evidence="6 7">
    <name type="scientific">Nonomuraea indica</name>
    <dbReference type="NCBI Taxonomy" id="1581193"/>
    <lineage>
        <taxon>Bacteria</taxon>
        <taxon>Bacillati</taxon>
        <taxon>Actinomycetota</taxon>
        <taxon>Actinomycetes</taxon>
        <taxon>Streptosporangiales</taxon>
        <taxon>Streptosporangiaceae</taxon>
        <taxon>Nonomuraea</taxon>
    </lineage>
</organism>
<name>A0ABW8AAS7_9ACTN</name>
<sequence length="455" mass="48789">MRVVIATQAERSHFFSLVTLAWALRTAGHEVRVASQPELVDAIAGSGLTAVPVGHDHRFRQVMKRVVDARWPRFDMTVDASAGVSWEYVRDGFRRLVPWWWKVVNEPLVGDLVAFCREWRPDLVVWEPTTFAAPVAARACGAAHVRLLWSVDLFARMRGLFLQLMAGRPAGEREDVLADWLGGHLGRFGERFAEDVVCGQSTIDYLPASLRLQPDGPGTGGPGTGAVGTGAVGTGAVGTGAVGTGAVEYVPMRYVPYNGRAVVPGWLRVPPRRPRVALTLGSSWTTRLGRYAVPVQDILDALSGLDVEVVATLSAKQQAELTRVPGNARLAEYVPLLALAPTCQVVINQGGPGTVCTTAAYGVPQLVLHYDWFDEPLLARGLVRAGAGAAVPSGEVTAAGVREQVVRLLGDPSFAEGAGRLRAEMAAMPAPNDIVPRLEKLTEEHRRAAGSGAPR</sequence>
<comment type="similarity">
    <text evidence="1">Belongs to the glycosyltransferase 28 family.</text>
</comment>
<keyword evidence="7" id="KW-1185">Reference proteome</keyword>
<dbReference type="EMBL" id="JBITMB010000006">
    <property type="protein sequence ID" value="MFI7443488.1"/>
    <property type="molecule type" value="Genomic_DNA"/>
</dbReference>
<comment type="caution">
    <text evidence="6">The sequence shown here is derived from an EMBL/GenBank/DDBJ whole genome shotgun (WGS) entry which is preliminary data.</text>
</comment>
<feature type="domain" description="Erythromycin biosynthesis protein CIII-like N-terminal" evidence="5">
    <location>
        <begin position="246"/>
        <end position="281"/>
    </location>
</feature>
<protein>
    <submittedName>
        <fullName evidence="6">Nucleotide disphospho-sugar-binding domain-containing protein</fullName>
    </submittedName>
</protein>
<feature type="domain" description="Erythromycin biosynthesis protein CIII-like C-terminal" evidence="4">
    <location>
        <begin position="298"/>
        <end position="441"/>
    </location>
</feature>
<dbReference type="Proteomes" id="UP001612928">
    <property type="component" value="Unassembled WGS sequence"/>
</dbReference>
<dbReference type="PANTHER" id="PTHR48050:SF13">
    <property type="entry name" value="STEROL 3-BETA-GLUCOSYLTRANSFERASE UGT80A2"/>
    <property type="match status" value="1"/>
</dbReference>
<proteinExistence type="inferred from homology"/>
<reference evidence="6 7" key="1">
    <citation type="submission" date="2024-10" db="EMBL/GenBank/DDBJ databases">
        <title>The Natural Products Discovery Center: Release of the First 8490 Sequenced Strains for Exploring Actinobacteria Biosynthetic Diversity.</title>
        <authorList>
            <person name="Kalkreuter E."/>
            <person name="Kautsar S.A."/>
            <person name="Yang D."/>
            <person name="Bader C.D."/>
            <person name="Teijaro C.N."/>
            <person name="Fluegel L."/>
            <person name="Davis C.M."/>
            <person name="Simpson J.R."/>
            <person name="Lauterbach L."/>
            <person name="Steele A.D."/>
            <person name="Gui C."/>
            <person name="Meng S."/>
            <person name="Li G."/>
            <person name="Viehrig K."/>
            <person name="Ye F."/>
            <person name="Su P."/>
            <person name="Kiefer A.F."/>
            <person name="Nichols A."/>
            <person name="Cepeda A.J."/>
            <person name="Yan W."/>
            <person name="Fan B."/>
            <person name="Jiang Y."/>
            <person name="Adhikari A."/>
            <person name="Zheng C.-J."/>
            <person name="Schuster L."/>
            <person name="Cowan T.M."/>
            <person name="Smanski M.J."/>
            <person name="Chevrette M.G."/>
            <person name="De Carvalho L.P.S."/>
            <person name="Shen B."/>
        </authorList>
    </citation>
    <scope>NUCLEOTIDE SEQUENCE [LARGE SCALE GENOMIC DNA]</scope>
    <source>
        <strain evidence="6 7">NPDC049503</strain>
    </source>
</reference>